<name>A0A8J3CM88_9BURK</name>
<reference evidence="11" key="1">
    <citation type="journal article" date="2014" name="Int. J. Syst. Evol. Microbiol.">
        <title>Complete genome sequence of Corynebacterium casei LMG S-19264T (=DSM 44701T), isolated from a smear-ripened cheese.</title>
        <authorList>
            <consortium name="US DOE Joint Genome Institute (JGI-PGF)"/>
            <person name="Walter F."/>
            <person name="Albersmeier A."/>
            <person name="Kalinowski J."/>
            <person name="Ruckert C."/>
        </authorList>
    </citation>
    <scope>NUCLEOTIDE SEQUENCE</scope>
    <source>
        <strain evidence="11">KCTC 32501</strain>
    </source>
</reference>
<dbReference type="AlphaFoldDB" id="A0A8J3CM88"/>
<feature type="binding site" evidence="9">
    <location>
        <position position="15"/>
    </location>
    <ligand>
        <name>a divalent metal cation</name>
        <dbReference type="ChEBI" id="CHEBI:60240"/>
    </ligand>
</feature>
<evidence type="ECO:0000256" key="2">
    <source>
        <dbReference type="ARBA" id="ARBA00001946"/>
    </source>
</evidence>
<evidence type="ECO:0000256" key="7">
    <source>
        <dbReference type="ARBA" id="ARBA00022741"/>
    </source>
</evidence>
<comment type="subcellular location">
    <subcellularLocation>
        <location evidence="3 9">Cytoplasm</location>
    </subcellularLocation>
</comment>
<feature type="binding site" evidence="9">
    <location>
        <position position="45"/>
    </location>
    <ligand>
        <name>a divalent metal cation</name>
        <dbReference type="ChEBI" id="CHEBI:60240"/>
    </ligand>
</feature>
<reference evidence="11" key="2">
    <citation type="submission" date="2020-09" db="EMBL/GenBank/DDBJ databases">
        <authorList>
            <person name="Sun Q."/>
            <person name="Kim S."/>
        </authorList>
    </citation>
    <scope>NUCLEOTIDE SEQUENCE</scope>
    <source>
        <strain evidence="11">KCTC 32501</strain>
    </source>
</reference>
<dbReference type="GO" id="GO:0046872">
    <property type="term" value="F:metal ion binding"/>
    <property type="evidence" value="ECO:0007669"/>
    <property type="project" value="UniProtKB-UniRule"/>
</dbReference>
<evidence type="ECO:0000313" key="11">
    <source>
        <dbReference type="EMBL" id="GHA70720.1"/>
    </source>
</evidence>
<dbReference type="Gene3D" id="3.40.1210.10">
    <property type="entry name" value="Survival protein SurE-like phosphatase/nucleotidase"/>
    <property type="match status" value="1"/>
</dbReference>
<keyword evidence="7 9" id="KW-0547">Nucleotide-binding</keyword>
<feature type="domain" description="Survival protein SurE-like phosphatase/nucleotidase" evidence="10">
    <location>
        <begin position="9"/>
        <end position="189"/>
    </location>
</feature>
<dbReference type="NCBIfam" id="TIGR00087">
    <property type="entry name" value="surE"/>
    <property type="match status" value="1"/>
</dbReference>
<dbReference type="GO" id="GO:0000166">
    <property type="term" value="F:nucleotide binding"/>
    <property type="evidence" value="ECO:0007669"/>
    <property type="project" value="UniProtKB-KW"/>
</dbReference>
<evidence type="ECO:0000256" key="6">
    <source>
        <dbReference type="ARBA" id="ARBA00022723"/>
    </source>
</evidence>
<dbReference type="EC" id="3.1.3.5" evidence="9"/>
<dbReference type="FunFam" id="3.40.1210.10:FF:000001">
    <property type="entry name" value="5'/3'-nucleotidase SurE"/>
    <property type="match status" value="1"/>
</dbReference>
<evidence type="ECO:0000256" key="8">
    <source>
        <dbReference type="ARBA" id="ARBA00022801"/>
    </source>
</evidence>
<protein>
    <recommendedName>
        <fullName evidence="9">5'-nucleotidase SurE</fullName>
        <ecNumber evidence="9">3.1.3.5</ecNumber>
    </recommendedName>
    <alternativeName>
        <fullName evidence="9">Nucleoside 5'-monophosphate phosphohydrolase</fullName>
    </alternativeName>
</protein>
<dbReference type="EMBL" id="BMZG01000004">
    <property type="protein sequence ID" value="GHA70720.1"/>
    <property type="molecule type" value="Genomic_DNA"/>
</dbReference>
<dbReference type="InterPro" id="IPR036523">
    <property type="entry name" value="SurE-like_sf"/>
</dbReference>
<dbReference type="PANTHER" id="PTHR30457">
    <property type="entry name" value="5'-NUCLEOTIDASE SURE"/>
    <property type="match status" value="1"/>
</dbReference>
<keyword evidence="8 9" id="KW-0378">Hydrolase</keyword>
<comment type="cofactor">
    <cofactor evidence="9">
        <name>a divalent metal cation</name>
        <dbReference type="ChEBI" id="CHEBI:60240"/>
    </cofactor>
    <text evidence="9">Binds 1 divalent metal cation per subunit.</text>
</comment>
<evidence type="ECO:0000256" key="1">
    <source>
        <dbReference type="ARBA" id="ARBA00000815"/>
    </source>
</evidence>
<evidence type="ECO:0000256" key="3">
    <source>
        <dbReference type="ARBA" id="ARBA00004496"/>
    </source>
</evidence>
<proteinExistence type="inferred from homology"/>
<accession>A0A8J3CM88</accession>
<comment type="caution">
    <text evidence="11">The sequence shown here is derived from an EMBL/GenBank/DDBJ whole genome shotgun (WGS) entry which is preliminary data.</text>
</comment>
<dbReference type="Proteomes" id="UP000614287">
    <property type="component" value="Unassembled WGS sequence"/>
</dbReference>
<comment type="catalytic activity">
    <reaction evidence="1 9">
        <text>a ribonucleoside 5'-phosphate + H2O = a ribonucleoside + phosphate</text>
        <dbReference type="Rhea" id="RHEA:12484"/>
        <dbReference type="ChEBI" id="CHEBI:15377"/>
        <dbReference type="ChEBI" id="CHEBI:18254"/>
        <dbReference type="ChEBI" id="CHEBI:43474"/>
        <dbReference type="ChEBI" id="CHEBI:58043"/>
        <dbReference type="EC" id="3.1.3.5"/>
    </reaction>
</comment>
<keyword evidence="6 9" id="KW-0479">Metal-binding</keyword>
<organism evidence="11 12">
    <name type="scientific">Formosimonas limnophila</name>
    <dbReference type="NCBI Taxonomy" id="1384487"/>
    <lineage>
        <taxon>Bacteria</taxon>
        <taxon>Pseudomonadati</taxon>
        <taxon>Pseudomonadota</taxon>
        <taxon>Betaproteobacteria</taxon>
        <taxon>Burkholderiales</taxon>
        <taxon>Burkholderiaceae</taxon>
        <taxon>Formosimonas</taxon>
    </lineage>
</organism>
<sequence length="259" mass="27573">MSINRRKRILISNDDGYHAAGILALYEALRDLGDVTVMAPEQNCSGASNSLTLAKPLTVRQSSNGFYVVNGTPTDCVHLASTGFFDDLPDLVVSGINNGQNMGDDTLYSGTVAAATEGFLSGVPSLAFSQVDRGWGNVEDAALVARSFVKMFLERDIRTPLLWNINVPNLPLSKMTSVEVTRLGRRHAAEPVHVVVNPRGETQYWIGAAGAVKDGEEGTDFHATAMGRVSVTPLQLDLTGHEALAETAAALAGFQLTTG</sequence>
<evidence type="ECO:0000256" key="4">
    <source>
        <dbReference type="ARBA" id="ARBA00011062"/>
    </source>
</evidence>
<dbReference type="GO" id="GO:0008253">
    <property type="term" value="F:5'-nucleotidase activity"/>
    <property type="evidence" value="ECO:0007669"/>
    <property type="project" value="UniProtKB-UniRule"/>
</dbReference>
<dbReference type="Pfam" id="PF01975">
    <property type="entry name" value="SurE"/>
    <property type="match status" value="1"/>
</dbReference>
<dbReference type="NCBIfam" id="NF001490">
    <property type="entry name" value="PRK00346.1-4"/>
    <property type="match status" value="1"/>
</dbReference>
<feature type="binding site" evidence="9">
    <location>
        <position position="14"/>
    </location>
    <ligand>
        <name>a divalent metal cation</name>
        <dbReference type="ChEBI" id="CHEBI:60240"/>
    </ligand>
</feature>
<dbReference type="HAMAP" id="MF_00060">
    <property type="entry name" value="SurE"/>
    <property type="match status" value="1"/>
</dbReference>
<dbReference type="GO" id="GO:0004309">
    <property type="term" value="F:exopolyphosphatase activity"/>
    <property type="evidence" value="ECO:0007669"/>
    <property type="project" value="TreeGrafter"/>
</dbReference>
<evidence type="ECO:0000313" key="12">
    <source>
        <dbReference type="Proteomes" id="UP000614287"/>
    </source>
</evidence>
<feature type="binding site" evidence="9">
    <location>
        <position position="97"/>
    </location>
    <ligand>
        <name>a divalent metal cation</name>
        <dbReference type="ChEBI" id="CHEBI:60240"/>
    </ligand>
</feature>
<dbReference type="PANTHER" id="PTHR30457:SF12">
    <property type="entry name" value="5'_3'-NUCLEOTIDASE SURE"/>
    <property type="match status" value="1"/>
</dbReference>
<dbReference type="InterPro" id="IPR030048">
    <property type="entry name" value="SurE"/>
</dbReference>
<gene>
    <name evidence="9 11" type="primary">surE</name>
    <name evidence="11" type="ORF">GCM10009007_09420</name>
</gene>
<keyword evidence="5 9" id="KW-0963">Cytoplasm</keyword>
<dbReference type="RefSeq" id="WP_189492362.1">
    <property type="nucleotide sequence ID" value="NZ_BMZG01000004.1"/>
</dbReference>
<dbReference type="InterPro" id="IPR002828">
    <property type="entry name" value="SurE-like_Pase/nucleotidase"/>
</dbReference>
<comment type="cofactor">
    <cofactor evidence="2">
        <name>Mg(2+)</name>
        <dbReference type="ChEBI" id="CHEBI:18420"/>
    </cofactor>
</comment>
<dbReference type="NCBIfam" id="NF001489">
    <property type="entry name" value="PRK00346.1-3"/>
    <property type="match status" value="1"/>
</dbReference>
<dbReference type="GO" id="GO:0008254">
    <property type="term" value="F:3'-nucleotidase activity"/>
    <property type="evidence" value="ECO:0007669"/>
    <property type="project" value="TreeGrafter"/>
</dbReference>
<keyword evidence="12" id="KW-1185">Reference proteome</keyword>
<comment type="function">
    <text evidence="9">Nucleotidase that shows phosphatase activity on nucleoside 5'-monophosphates.</text>
</comment>
<evidence type="ECO:0000259" key="10">
    <source>
        <dbReference type="Pfam" id="PF01975"/>
    </source>
</evidence>
<evidence type="ECO:0000256" key="5">
    <source>
        <dbReference type="ARBA" id="ARBA00022490"/>
    </source>
</evidence>
<dbReference type="SUPFAM" id="SSF64167">
    <property type="entry name" value="SurE-like"/>
    <property type="match status" value="1"/>
</dbReference>
<comment type="similarity">
    <text evidence="4 9">Belongs to the SurE nucleotidase family.</text>
</comment>
<dbReference type="GO" id="GO:0005737">
    <property type="term" value="C:cytoplasm"/>
    <property type="evidence" value="ECO:0007669"/>
    <property type="project" value="UniProtKB-SubCell"/>
</dbReference>
<evidence type="ECO:0000256" key="9">
    <source>
        <dbReference type="HAMAP-Rule" id="MF_00060"/>
    </source>
</evidence>